<protein>
    <submittedName>
        <fullName evidence="1">HNH endonuclease</fullName>
    </submittedName>
</protein>
<name>A0AAW5KGJ8_9FIRM</name>
<dbReference type="Proteomes" id="UP001205063">
    <property type="component" value="Unassembled WGS sequence"/>
</dbReference>
<accession>A0AAW5KGJ8</accession>
<proteinExistence type="predicted"/>
<sequence>METEVTLLTGTDLERVKRYIAEGRVIDFYKWARWLHLRAEVLTELHGECQGCRDRGLYRPAWVVHHVLHLRDHPELALSKYYRDPYTGELRRQLVPLCKECHWEAHPEEYRPKTQRHSEPPLTAEQW</sequence>
<keyword evidence="1" id="KW-0540">Nuclease</keyword>
<comment type="caution">
    <text evidence="1">The sequence shown here is derived from an EMBL/GenBank/DDBJ whole genome shotgun (WGS) entry which is preliminary data.</text>
</comment>
<evidence type="ECO:0000313" key="2">
    <source>
        <dbReference type="Proteomes" id="UP001205063"/>
    </source>
</evidence>
<organism evidence="1 2">
    <name type="scientific">Bittarella massiliensis</name>
    <name type="common">ex Durand et al. 2017</name>
    <dbReference type="NCBI Taxonomy" id="1720313"/>
    <lineage>
        <taxon>Bacteria</taxon>
        <taxon>Bacillati</taxon>
        <taxon>Bacillota</taxon>
        <taxon>Clostridia</taxon>
        <taxon>Eubacteriales</taxon>
        <taxon>Oscillospiraceae</taxon>
        <taxon>Bittarella (ex Durand et al. 2017)</taxon>
    </lineage>
</organism>
<gene>
    <name evidence="1" type="ORF">NE646_06620</name>
</gene>
<dbReference type="EMBL" id="JANGAB010000003">
    <property type="protein sequence ID" value="MCQ4949340.1"/>
    <property type="molecule type" value="Genomic_DNA"/>
</dbReference>
<dbReference type="RefSeq" id="WP_256135971.1">
    <property type="nucleotide sequence ID" value="NZ_JANGAB010000003.1"/>
</dbReference>
<keyword evidence="1" id="KW-0255">Endonuclease</keyword>
<dbReference type="AlphaFoldDB" id="A0AAW5KGJ8"/>
<reference evidence="1" key="1">
    <citation type="submission" date="2022-06" db="EMBL/GenBank/DDBJ databases">
        <title>Isolation of gut microbiota from human fecal samples.</title>
        <authorList>
            <person name="Pamer E.G."/>
            <person name="Barat B."/>
            <person name="Waligurski E."/>
            <person name="Medina S."/>
            <person name="Paddock L."/>
            <person name="Mostad J."/>
        </authorList>
    </citation>
    <scope>NUCLEOTIDE SEQUENCE</scope>
    <source>
        <strain evidence="1">DFI.7.96</strain>
    </source>
</reference>
<keyword evidence="1" id="KW-0378">Hydrolase</keyword>
<evidence type="ECO:0000313" key="1">
    <source>
        <dbReference type="EMBL" id="MCQ4949340.1"/>
    </source>
</evidence>
<dbReference type="GO" id="GO:0004519">
    <property type="term" value="F:endonuclease activity"/>
    <property type="evidence" value="ECO:0007669"/>
    <property type="project" value="UniProtKB-KW"/>
</dbReference>